<reference evidence="16 17" key="1">
    <citation type="submission" date="2018-01" db="EMBL/GenBank/DDBJ databases">
        <title>The whole genome sequencing and assembly of Paenibacillus chitinolyticus KCCM 41400 strain.</title>
        <authorList>
            <person name="Kim J.-Y."/>
            <person name="Park M.-K."/>
            <person name="Lee Y.-J."/>
            <person name="Yi H."/>
            <person name="Bahn Y.-S."/>
            <person name="Kim J.F."/>
            <person name="Lee D.-W."/>
        </authorList>
    </citation>
    <scope>NUCLEOTIDE SEQUENCE [LARGE SCALE GENOMIC DNA]</scope>
    <source>
        <strain evidence="16 17">KCCM 41400</strain>
    </source>
</reference>
<evidence type="ECO:0000259" key="14">
    <source>
        <dbReference type="PROSITE" id="PS50928"/>
    </source>
</evidence>
<dbReference type="AlphaFoldDB" id="A0A410WZG0"/>
<feature type="transmembrane region" description="Helical" evidence="13">
    <location>
        <begin position="102"/>
        <end position="122"/>
    </location>
</feature>
<dbReference type="Gene3D" id="1.10.3720.10">
    <property type="entry name" value="MetI-like"/>
    <property type="match status" value="1"/>
</dbReference>
<evidence type="ECO:0000256" key="1">
    <source>
        <dbReference type="ARBA" id="ARBA00004651"/>
    </source>
</evidence>
<dbReference type="GeneID" id="95376960"/>
<proteinExistence type="inferred from homology"/>
<dbReference type="InterPro" id="IPR045621">
    <property type="entry name" value="BPD_transp_1_N"/>
</dbReference>
<keyword evidence="9 13" id="KW-0472">Membrane</keyword>
<keyword evidence="8" id="KW-0921">Nickel transport</keyword>
<dbReference type="OrthoDB" id="24153at2"/>
<organism evidence="16 17">
    <name type="scientific">Paenibacillus chitinolyticus</name>
    <dbReference type="NCBI Taxonomy" id="79263"/>
    <lineage>
        <taxon>Bacteria</taxon>
        <taxon>Bacillati</taxon>
        <taxon>Bacillota</taxon>
        <taxon>Bacilli</taxon>
        <taxon>Bacillales</taxon>
        <taxon>Paenibacillaceae</taxon>
        <taxon>Paenibacillus</taxon>
    </lineage>
</organism>
<evidence type="ECO:0000256" key="11">
    <source>
        <dbReference type="ARBA" id="ARBA00038669"/>
    </source>
</evidence>
<feature type="transmembrane region" description="Helical" evidence="13">
    <location>
        <begin position="276"/>
        <end position="302"/>
    </location>
</feature>
<dbReference type="GO" id="GO:0005886">
    <property type="term" value="C:plasma membrane"/>
    <property type="evidence" value="ECO:0007669"/>
    <property type="project" value="UniProtKB-SubCell"/>
</dbReference>
<reference evidence="15 18" key="2">
    <citation type="submission" date="2022-05" db="EMBL/GenBank/DDBJ databases">
        <title>Genome Sequencing of Bee-Associated Microbes.</title>
        <authorList>
            <person name="Dunlap C."/>
        </authorList>
    </citation>
    <scope>NUCLEOTIDE SEQUENCE [LARGE SCALE GENOMIC DNA]</scope>
    <source>
        <strain evidence="15 18">NRRL B-23120</strain>
    </source>
</reference>
<accession>A0A410WZG0</accession>
<dbReference type="GO" id="GO:0015099">
    <property type="term" value="F:nickel cation transmembrane transporter activity"/>
    <property type="evidence" value="ECO:0007669"/>
    <property type="project" value="InterPro"/>
</dbReference>
<dbReference type="Pfam" id="PF19300">
    <property type="entry name" value="BPD_transp_1_N"/>
    <property type="match status" value="1"/>
</dbReference>
<keyword evidence="7" id="KW-0406">Ion transport</keyword>
<evidence type="ECO:0000313" key="17">
    <source>
        <dbReference type="Proteomes" id="UP000288943"/>
    </source>
</evidence>
<feature type="transmembrane region" description="Helical" evidence="13">
    <location>
        <begin position="164"/>
        <end position="188"/>
    </location>
</feature>
<name>A0A410WZG0_9BACL</name>
<evidence type="ECO:0000256" key="6">
    <source>
        <dbReference type="ARBA" id="ARBA00022989"/>
    </source>
</evidence>
<evidence type="ECO:0000313" key="15">
    <source>
        <dbReference type="EMBL" id="MCY9596994.1"/>
    </source>
</evidence>
<dbReference type="PROSITE" id="PS50928">
    <property type="entry name" value="ABC_TM1"/>
    <property type="match status" value="1"/>
</dbReference>
<keyword evidence="6 13" id="KW-1133">Transmembrane helix</keyword>
<dbReference type="InterPro" id="IPR000515">
    <property type="entry name" value="MetI-like"/>
</dbReference>
<dbReference type="SUPFAM" id="SSF161098">
    <property type="entry name" value="MetI-like"/>
    <property type="match status" value="1"/>
</dbReference>
<keyword evidence="4" id="KW-0533">Nickel</keyword>
<keyword evidence="5 13" id="KW-0812">Transmembrane</keyword>
<keyword evidence="2 13" id="KW-0813">Transport</keyword>
<evidence type="ECO:0000256" key="8">
    <source>
        <dbReference type="ARBA" id="ARBA00023112"/>
    </source>
</evidence>
<feature type="transmembrane region" description="Helical" evidence="13">
    <location>
        <begin position="230"/>
        <end position="256"/>
    </location>
</feature>
<dbReference type="Proteomes" id="UP000288943">
    <property type="component" value="Chromosome"/>
</dbReference>
<dbReference type="RefSeq" id="WP_042227027.1">
    <property type="nucleotide sequence ID" value="NZ_CP026520.1"/>
</dbReference>
<gene>
    <name evidence="15" type="ORF">M5X16_14550</name>
    <name evidence="16" type="ORF">PC41400_19380</name>
</gene>
<dbReference type="InterPro" id="IPR035906">
    <property type="entry name" value="MetI-like_sf"/>
</dbReference>
<comment type="subcellular location">
    <subcellularLocation>
        <location evidence="1 13">Cell membrane</location>
        <topology evidence="1 13">Multi-pass membrane protein</topology>
    </subcellularLocation>
</comment>
<sequence>MIKLAAGRIAYFACVLFFLSLVTFVLMKLAPGDPVRAVLKADEGAVSAVDVAAVKEKLGLNMPIYEQYARWFAGVLRLDLGQSYTTGRDVVDILMERLPATFFLMAGAMLVVVLTAVPLGILGAKYQGRWPDHISRLIALLGISMPTFWLGLLLIYLFSYHLNWLPVMGGGDLLHLVLPSLTLGFVMAPEYIRLLRSGLLDTLSQPYIRAARGRGIPEWRITVNHALRAALLPVISLFGLSVGSLLAGSVVTESLFGWPGLGSLAMEAFTQRNYPIIQGYVLFSGLCIGLANLLSDISLGYMDPRIRYAKGREA</sequence>
<evidence type="ECO:0000256" key="7">
    <source>
        <dbReference type="ARBA" id="ARBA00023065"/>
    </source>
</evidence>
<dbReference type="EMBL" id="CP026520">
    <property type="protein sequence ID" value="QAV19707.1"/>
    <property type="molecule type" value="Genomic_DNA"/>
</dbReference>
<evidence type="ECO:0000256" key="13">
    <source>
        <dbReference type="RuleBase" id="RU363032"/>
    </source>
</evidence>
<evidence type="ECO:0000256" key="12">
    <source>
        <dbReference type="ARBA" id="ARBA00044774"/>
    </source>
</evidence>
<keyword evidence="3" id="KW-1003">Cell membrane</keyword>
<feature type="domain" description="ABC transmembrane type-1" evidence="14">
    <location>
        <begin position="98"/>
        <end position="299"/>
    </location>
</feature>
<protein>
    <recommendedName>
        <fullName evidence="12">Nickel import system permease protein NikB</fullName>
    </recommendedName>
</protein>
<dbReference type="PANTHER" id="PTHR43163:SF6">
    <property type="entry name" value="DIPEPTIDE TRANSPORT SYSTEM PERMEASE PROTEIN DPPB-RELATED"/>
    <property type="match status" value="1"/>
</dbReference>
<comment type="subunit">
    <text evidence="11">The complex is composed of two ATP-binding proteins (NikD and NikE), two transmembrane proteins (NikB and NikC) and a solute-binding protein (NikA).</text>
</comment>
<dbReference type="NCBIfam" id="NF045470">
    <property type="entry name" value="Opp2B"/>
    <property type="match status" value="1"/>
</dbReference>
<dbReference type="CDD" id="cd06261">
    <property type="entry name" value="TM_PBP2"/>
    <property type="match status" value="1"/>
</dbReference>
<comment type="similarity">
    <text evidence="10">Belongs to the binding-protein-dependent transport system permease family. OppBC subfamily.</text>
</comment>
<keyword evidence="18" id="KW-1185">Reference proteome</keyword>
<dbReference type="Proteomes" id="UP001527202">
    <property type="component" value="Unassembled WGS sequence"/>
</dbReference>
<evidence type="ECO:0000256" key="2">
    <source>
        <dbReference type="ARBA" id="ARBA00022448"/>
    </source>
</evidence>
<evidence type="ECO:0000313" key="18">
    <source>
        <dbReference type="Proteomes" id="UP001527202"/>
    </source>
</evidence>
<evidence type="ECO:0000313" key="16">
    <source>
        <dbReference type="EMBL" id="QAV19707.1"/>
    </source>
</evidence>
<evidence type="ECO:0000256" key="10">
    <source>
        <dbReference type="ARBA" id="ARBA00024202"/>
    </source>
</evidence>
<feature type="transmembrane region" description="Helical" evidence="13">
    <location>
        <begin position="134"/>
        <end position="158"/>
    </location>
</feature>
<feature type="transmembrane region" description="Helical" evidence="13">
    <location>
        <begin position="9"/>
        <end position="30"/>
    </location>
</feature>
<evidence type="ECO:0000256" key="5">
    <source>
        <dbReference type="ARBA" id="ARBA00022692"/>
    </source>
</evidence>
<dbReference type="PANTHER" id="PTHR43163">
    <property type="entry name" value="DIPEPTIDE TRANSPORT SYSTEM PERMEASE PROTEIN DPPB-RELATED"/>
    <property type="match status" value="1"/>
</dbReference>
<evidence type="ECO:0000256" key="4">
    <source>
        <dbReference type="ARBA" id="ARBA00022596"/>
    </source>
</evidence>
<dbReference type="KEGG" id="pchi:PC41400_19380"/>
<dbReference type="Pfam" id="PF00528">
    <property type="entry name" value="BPD_transp_1"/>
    <property type="match status" value="1"/>
</dbReference>
<dbReference type="InterPro" id="IPR050045">
    <property type="entry name" value="Opp2B"/>
</dbReference>
<evidence type="ECO:0000256" key="9">
    <source>
        <dbReference type="ARBA" id="ARBA00023136"/>
    </source>
</evidence>
<evidence type="ECO:0000256" key="3">
    <source>
        <dbReference type="ARBA" id="ARBA00022475"/>
    </source>
</evidence>
<dbReference type="EMBL" id="JAMDMJ010000015">
    <property type="protein sequence ID" value="MCY9596994.1"/>
    <property type="molecule type" value="Genomic_DNA"/>
</dbReference>